<reference evidence="2" key="2">
    <citation type="submission" date="2021-09" db="EMBL/GenBank/DDBJ databases">
        <authorList>
            <person name="Jia N."/>
            <person name="Wang J."/>
            <person name="Shi W."/>
            <person name="Du L."/>
            <person name="Sun Y."/>
            <person name="Zhan W."/>
            <person name="Jiang J."/>
            <person name="Wang Q."/>
            <person name="Zhang B."/>
            <person name="Ji P."/>
            <person name="Sakyi L.B."/>
            <person name="Cui X."/>
            <person name="Yuan T."/>
            <person name="Jiang B."/>
            <person name="Yang W."/>
            <person name="Lam T.T.-Y."/>
            <person name="Chang Q."/>
            <person name="Ding S."/>
            <person name="Wang X."/>
            <person name="Zhu J."/>
            <person name="Ruan X."/>
            <person name="Zhao L."/>
            <person name="Wei J."/>
            <person name="Que T."/>
            <person name="Du C."/>
            <person name="Cheng J."/>
            <person name="Dai P."/>
            <person name="Han X."/>
            <person name="Huang E."/>
            <person name="Gao Y."/>
            <person name="Liu J."/>
            <person name="Shao H."/>
            <person name="Ye R."/>
            <person name="Li L."/>
            <person name="Wei W."/>
            <person name="Wang X."/>
            <person name="Wang C."/>
            <person name="Huo Q."/>
            <person name="Li W."/>
            <person name="Guo W."/>
            <person name="Chen H."/>
            <person name="Chen S."/>
            <person name="Zhou L."/>
            <person name="Zhou L."/>
            <person name="Ni X."/>
            <person name="Tian J."/>
            <person name="Zhou Y."/>
            <person name="Sheng Y."/>
            <person name="Liu T."/>
            <person name="Pan Y."/>
            <person name="Xia L."/>
            <person name="Li J."/>
            <person name="Zhao F."/>
            <person name="Cao W."/>
        </authorList>
    </citation>
    <scope>NUCLEOTIDE SEQUENCE</scope>
    <source>
        <strain evidence="2">Rmic-2018</strain>
        <tissue evidence="2">Larvae</tissue>
    </source>
</reference>
<comment type="caution">
    <text evidence="2">The sequence shown here is derived from an EMBL/GenBank/DDBJ whole genome shotgun (WGS) entry which is preliminary data.</text>
</comment>
<evidence type="ECO:0000313" key="3">
    <source>
        <dbReference type="Proteomes" id="UP000821866"/>
    </source>
</evidence>
<gene>
    <name evidence="2" type="ORF">HPB51_004948</name>
</gene>
<accession>A0A9J6EXP1</accession>
<dbReference type="Gene3D" id="1.10.1380.10">
    <property type="entry name" value="Neutral endopeptidase , domain2"/>
    <property type="match status" value="1"/>
</dbReference>
<feature type="region of interest" description="Disordered" evidence="1">
    <location>
        <begin position="1"/>
        <end position="63"/>
    </location>
</feature>
<dbReference type="EMBL" id="JABSTU010000001">
    <property type="protein sequence ID" value="KAH8039023.1"/>
    <property type="molecule type" value="Genomic_DNA"/>
</dbReference>
<dbReference type="Proteomes" id="UP000821866">
    <property type="component" value="Chromosome 1"/>
</dbReference>
<dbReference type="GO" id="GO:0004222">
    <property type="term" value="F:metalloendopeptidase activity"/>
    <property type="evidence" value="ECO:0007669"/>
    <property type="project" value="InterPro"/>
</dbReference>
<evidence type="ECO:0000256" key="1">
    <source>
        <dbReference type="SAM" id="MobiDB-lite"/>
    </source>
</evidence>
<evidence type="ECO:0000313" key="2">
    <source>
        <dbReference type="EMBL" id="KAH8039023.1"/>
    </source>
</evidence>
<dbReference type="InterPro" id="IPR000718">
    <property type="entry name" value="Peptidase_M13"/>
</dbReference>
<reference evidence="2" key="1">
    <citation type="journal article" date="2020" name="Cell">
        <title>Large-Scale Comparative Analyses of Tick Genomes Elucidate Their Genetic Diversity and Vector Capacities.</title>
        <authorList>
            <consortium name="Tick Genome and Microbiome Consortium (TIGMIC)"/>
            <person name="Jia N."/>
            <person name="Wang J."/>
            <person name="Shi W."/>
            <person name="Du L."/>
            <person name="Sun Y."/>
            <person name="Zhan W."/>
            <person name="Jiang J.F."/>
            <person name="Wang Q."/>
            <person name="Zhang B."/>
            <person name="Ji P."/>
            <person name="Bell-Sakyi L."/>
            <person name="Cui X.M."/>
            <person name="Yuan T.T."/>
            <person name="Jiang B.G."/>
            <person name="Yang W.F."/>
            <person name="Lam T.T."/>
            <person name="Chang Q.C."/>
            <person name="Ding S.J."/>
            <person name="Wang X.J."/>
            <person name="Zhu J.G."/>
            <person name="Ruan X.D."/>
            <person name="Zhao L."/>
            <person name="Wei J.T."/>
            <person name="Ye R.Z."/>
            <person name="Que T.C."/>
            <person name="Du C.H."/>
            <person name="Zhou Y.H."/>
            <person name="Cheng J.X."/>
            <person name="Dai P.F."/>
            <person name="Guo W.B."/>
            <person name="Han X.H."/>
            <person name="Huang E.J."/>
            <person name="Li L.F."/>
            <person name="Wei W."/>
            <person name="Gao Y.C."/>
            <person name="Liu J.Z."/>
            <person name="Shao H.Z."/>
            <person name="Wang X."/>
            <person name="Wang C.C."/>
            <person name="Yang T.C."/>
            <person name="Huo Q.B."/>
            <person name="Li W."/>
            <person name="Chen H.Y."/>
            <person name="Chen S.E."/>
            <person name="Zhou L.G."/>
            <person name="Ni X.B."/>
            <person name="Tian J.H."/>
            <person name="Sheng Y."/>
            <person name="Liu T."/>
            <person name="Pan Y.S."/>
            <person name="Xia L.Y."/>
            <person name="Li J."/>
            <person name="Zhao F."/>
            <person name="Cao W.C."/>
        </authorList>
    </citation>
    <scope>NUCLEOTIDE SEQUENCE</scope>
    <source>
        <strain evidence="2">Rmic-2018</strain>
    </source>
</reference>
<sequence length="236" mass="26357">MNPAHATKKTPTPATSSALAAGNEVDTLPSLSVPKISVSGVTRPPEEPRVRTTNASLTTPLDPHNVPTPLRPDYYCSSCACRSLAQQIREKLDYNVDPCNDFYKFVCNSFRGRSEFENVKDAISFFALLRLTVPYIPESNQLSWQKAAGMYHVCLNFVSKYEPETEYLVKWLNSLSLDLRSPRTLLQFNPAEMIVRGSLEFGVPAILAISFNPKVFRDNKRIMQGIFAITTHLAVA</sequence>
<dbReference type="InterPro" id="IPR042089">
    <property type="entry name" value="Peptidase_M13_dom_2"/>
</dbReference>
<keyword evidence="3" id="KW-1185">Reference proteome</keyword>
<dbReference type="Gene3D" id="3.40.390.10">
    <property type="entry name" value="Collagenase (Catalytic Domain)"/>
    <property type="match status" value="1"/>
</dbReference>
<dbReference type="VEuPathDB" id="VectorBase:LOC119182226"/>
<feature type="compositionally biased region" description="Low complexity" evidence="1">
    <location>
        <begin position="1"/>
        <end position="21"/>
    </location>
</feature>
<dbReference type="PROSITE" id="PS51885">
    <property type="entry name" value="NEPRILYSIN"/>
    <property type="match status" value="1"/>
</dbReference>
<organism evidence="2 3">
    <name type="scientific">Rhipicephalus microplus</name>
    <name type="common">Cattle tick</name>
    <name type="synonym">Boophilus microplus</name>
    <dbReference type="NCBI Taxonomy" id="6941"/>
    <lineage>
        <taxon>Eukaryota</taxon>
        <taxon>Metazoa</taxon>
        <taxon>Ecdysozoa</taxon>
        <taxon>Arthropoda</taxon>
        <taxon>Chelicerata</taxon>
        <taxon>Arachnida</taxon>
        <taxon>Acari</taxon>
        <taxon>Parasitiformes</taxon>
        <taxon>Ixodida</taxon>
        <taxon>Ixodoidea</taxon>
        <taxon>Ixodidae</taxon>
        <taxon>Rhipicephalinae</taxon>
        <taxon>Rhipicephalus</taxon>
        <taxon>Boophilus</taxon>
    </lineage>
</organism>
<name>A0A9J6EXP1_RHIMP</name>
<protein>
    <submittedName>
        <fullName evidence="2">Uncharacterized protein</fullName>
    </submittedName>
</protein>
<dbReference type="AlphaFoldDB" id="A0A9J6EXP1"/>
<dbReference type="InterPro" id="IPR024079">
    <property type="entry name" value="MetalloPept_cat_dom_sf"/>
</dbReference>
<proteinExistence type="predicted"/>
<dbReference type="SUPFAM" id="SSF55486">
    <property type="entry name" value="Metalloproteases ('zincins'), catalytic domain"/>
    <property type="match status" value="1"/>
</dbReference>
<dbReference type="GO" id="GO:0006508">
    <property type="term" value="P:proteolysis"/>
    <property type="evidence" value="ECO:0007669"/>
    <property type="project" value="InterPro"/>
</dbReference>